<dbReference type="Pfam" id="PF01399">
    <property type="entry name" value="PCI"/>
    <property type="match status" value="1"/>
</dbReference>
<accession>A0A8T2PCQ3</accession>
<dbReference type="InterPro" id="IPR000717">
    <property type="entry name" value="PCI_dom"/>
</dbReference>
<keyword evidence="1 6" id="KW-0963">Cytoplasm</keyword>
<evidence type="ECO:0000256" key="2">
    <source>
        <dbReference type="ARBA" id="ARBA00022540"/>
    </source>
</evidence>
<feature type="domain" description="PCI" evidence="8">
    <location>
        <begin position="676"/>
        <end position="852"/>
    </location>
</feature>
<dbReference type="GO" id="GO:0033290">
    <property type="term" value="C:eukaryotic 48S preinitiation complex"/>
    <property type="evidence" value="ECO:0007669"/>
    <property type="project" value="UniProtKB-UniRule"/>
</dbReference>
<dbReference type="HAMAP" id="MF_03002">
    <property type="entry name" value="eIF3c"/>
    <property type="match status" value="1"/>
</dbReference>
<dbReference type="PANTHER" id="PTHR13937">
    <property type="entry name" value="EUKARYOTIC TRANSLATION INITATION FACTOR 3, SUBUNIT 8 EIF3S8 -RELATED"/>
    <property type="match status" value="1"/>
</dbReference>
<dbReference type="InterPro" id="IPR058999">
    <property type="entry name" value="EIF3CL_C"/>
</dbReference>
<feature type="compositionally biased region" description="Basic and acidic residues" evidence="7">
    <location>
        <begin position="264"/>
        <end position="277"/>
    </location>
</feature>
<name>A0A8T2PCQ3_9TELE</name>
<organism evidence="9 10">
    <name type="scientific">Albula glossodonta</name>
    <name type="common">roundjaw bonefish</name>
    <dbReference type="NCBI Taxonomy" id="121402"/>
    <lineage>
        <taxon>Eukaryota</taxon>
        <taxon>Metazoa</taxon>
        <taxon>Chordata</taxon>
        <taxon>Craniata</taxon>
        <taxon>Vertebrata</taxon>
        <taxon>Euteleostomi</taxon>
        <taxon>Actinopterygii</taxon>
        <taxon>Neopterygii</taxon>
        <taxon>Teleostei</taxon>
        <taxon>Albuliformes</taxon>
        <taxon>Albulidae</taxon>
        <taxon>Albula</taxon>
    </lineage>
</organism>
<comment type="subcellular location">
    <subcellularLocation>
        <location evidence="6">Cytoplasm</location>
    </subcellularLocation>
</comment>
<feature type="compositionally biased region" description="Basic residues" evidence="7">
    <location>
        <begin position="278"/>
        <end position="287"/>
    </location>
</feature>
<keyword evidence="10" id="KW-1185">Reference proteome</keyword>
<evidence type="ECO:0000313" key="9">
    <source>
        <dbReference type="EMBL" id="KAG9349999.1"/>
    </source>
</evidence>
<dbReference type="EMBL" id="JAFBMS010000008">
    <property type="protein sequence ID" value="KAG9349999.1"/>
    <property type="molecule type" value="Genomic_DNA"/>
</dbReference>
<feature type="compositionally biased region" description="Basic and acidic residues" evidence="7">
    <location>
        <begin position="922"/>
        <end position="939"/>
    </location>
</feature>
<proteinExistence type="inferred from homology"/>
<dbReference type="FunFam" id="1.10.10.10:FF:000461">
    <property type="entry name" value="Eukaryotic translation initiation factor 3 subunit C"/>
    <property type="match status" value="1"/>
</dbReference>
<dbReference type="InterPro" id="IPR027516">
    <property type="entry name" value="EIF3C"/>
</dbReference>
<protein>
    <recommendedName>
        <fullName evidence="6">Eukaryotic translation initiation factor 3 subunit C</fullName>
        <shortName evidence="6">eIF3c</shortName>
    </recommendedName>
    <alternativeName>
        <fullName evidence="6">Eukaryotic translation initiation factor 3 subunit 8</fullName>
    </alternativeName>
</protein>
<dbReference type="InterPro" id="IPR008905">
    <property type="entry name" value="EIF3C_N_dom"/>
</dbReference>
<dbReference type="GO" id="GO:0003723">
    <property type="term" value="F:RNA binding"/>
    <property type="evidence" value="ECO:0007669"/>
    <property type="project" value="InterPro"/>
</dbReference>
<comment type="caution">
    <text evidence="9">The sequence shown here is derived from an EMBL/GenBank/DDBJ whole genome shotgun (WGS) entry which is preliminary data.</text>
</comment>
<gene>
    <name evidence="6" type="primary">EIF3C</name>
    <name evidence="6" type="synonym">EIF3S8</name>
    <name evidence="9" type="ORF">JZ751_026352</name>
</gene>
<feature type="compositionally biased region" description="Acidic residues" evidence="7">
    <location>
        <begin position="165"/>
        <end position="176"/>
    </location>
</feature>
<keyword evidence="4 6" id="KW-0648">Protein biosynthesis</keyword>
<evidence type="ECO:0000256" key="3">
    <source>
        <dbReference type="ARBA" id="ARBA00022553"/>
    </source>
</evidence>
<evidence type="ECO:0000256" key="4">
    <source>
        <dbReference type="ARBA" id="ARBA00022917"/>
    </source>
</evidence>
<evidence type="ECO:0000313" key="10">
    <source>
        <dbReference type="Proteomes" id="UP000824540"/>
    </source>
</evidence>
<feature type="compositionally biased region" description="Acidic residues" evidence="7">
    <location>
        <begin position="222"/>
        <end position="237"/>
    </location>
</feature>
<dbReference type="GO" id="GO:0005852">
    <property type="term" value="C:eukaryotic translation initiation factor 3 complex"/>
    <property type="evidence" value="ECO:0007669"/>
    <property type="project" value="UniProtKB-UniRule"/>
</dbReference>
<dbReference type="Pfam" id="PF05470">
    <property type="entry name" value="eIF-3c_N"/>
    <property type="match status" value="1"/>
</dbReference>
<evidence type="ECO:0000256" key="1">
    <source>
        <dbReference type="ARBA" id="ARBA00022490"/>
    </source>
</evidence>
<dbReference type="OrthoDB" id="29647at2759"/>
<dbReference type="PROSITE" id="PS50250">
    <property type="entry name" value="PCI"/>
    <property type="match status" value="1"/>
</dbReference>
<dbReference type="SUPFAM" id="SSF46785">
    <property type="entry name" value="Winged helix' DNA-binding domain"/>
    <property type="match status" value="1"/>
</dbReference>
<evidence type="ECO:0000256" key="7">
    <source>
        <dbReference type="SAM" id="MobiDB-lite"/>
    </source>
</evidence>
<dbReference type="AlphaFoldDB" id="A0A8T2PCQ3"/>
<evidence type="ECO:0000256" key="6">
    <source>
        <dbReference type="HAMAP-Rule" id="MF_03002"/>
    </source>
</evidence>
<reference evidence="9" key="1">
    <citation type="thesis" date="2021" institute="BYU ScholarsArchive" country="Provo, UT, USA">
        <title>Applications of and Algorithms for Genome Assembly and Genomic Analyses with an Emphasis on Marine Teleosts.</title>
        <authorList>
            <person name="Pickett B.D."/>
        </authorList>
    </citation>
    <scope>NUCLEOTIDE SEQUENCE</scope>
    <source>
        <strain evidence="9">HI-2016</strain>
    </source>
</reference>
<feature type="compositionally biased region" description="Acidic residues" evidence="7">
    <location>
        <begin position="183"/>
        <end position="192"/>
    </location>
</feature>
<dbReference type="InterPro" id="IPR036390">
    <property type="entry name" value="WH_DNA-bd_sf"/>
</dbReference>
<dbReference type="Gene3D" id="1.10.10.10">
    <property type="entry name" value="Winged helix-like DNA-binding domain superfamily/Winged helix DNA-binding domain"/>
    <property type="match status" value="1"/>
</dbReference>
<evidence type="ECO:0000256" key="5">
    <source>
        <dbReference type="ARBA" id="ARBA00057041"/>
    </source>
</evidence>
<feature type="region of interest" description="Disordered" evidence="7">
    <location>
        <begin position="922"/>
        <end position="967"/>
    </location>
</feature>
<comment type="function">
    <text evidence="5">Component of the eukaryotic translation initiation factor 3 (eIF-3) complex, which is required for several steps in the initiation of protein synthesis. The eIF-3 complex associates with the 40S ribosome and facilitates the recruitment of eIF-1, eIF-1A, eIF-2:GTP:methionyl-tRNAi and eIF-5 to form the 43S pre-initiation complex (43S PIC). The eIF-3 complex stimulates mRNA recruitment to the 43S PIC and scanning of the mRNA for AUG recognition. The eIF-3 complex is also required for disassembly and recycling of post-termination ribosomal complexes and subsequently prevents premature joining of the 40S and 60S ribosomal subunits prior to initiation. The eIF-3 complex specifically targets and initiates translation of a subset of mRNAs involved in cell proliferation, including cell cycling, differentiation and apoptosis, and uses different modes of RNA stem-loop binding to exert either translational activation or repression.</text>
</comment>
<dbReference type="Pfam" id="PF26569">
    <property type="entry name" value="EIF3CL_C"/>
    <property type="match status" value="1"/>
</dbReference>
<dbReference type="InterPro" id="IPR036388">
    <property type="entry name" value="WH-like_DNA-bd_sf"/>
</dbReference>
<feature type="region of interest" description="Disordered" evidence="7">
    <location>
        <begin position="1"/>
        <end position="34"/>
    </location>
</feature>
<dbReference type="GO" id="GO:0016282">
    <property type="term" value="C:eukaryotic 43S preinitiation complex"/>
    <property type="evidence" value="ECO:0007669"/>
    <property type="project" value="UniProtKB-UniRule"/>
</dbReference>
<dbReference type="GO" id="GO:0031369">
    <property type="term" value="F:translation initiation factor binding"/>
    <property type="evidence" value="ECO:0007669"/>
    <property type="project" value="InterPro"/>
</dbReference>
<keyword evidence="2 6" id="KW-0396">Initiation factor</keyword>
<dbReference type="Proteomes" id="UP000824540">
    <property type="component" value="Unassembled WGS sequence"/>
</dbReference>
<dbReference type="GO" id="GO:0003743">
    <property type="term" value="F:translation initiation factor activity"/>
    <property type="evidence" value="ECO:0007669"/>
    <property type="project" value="UniProtKB-UniRule"/>
</dbReference>
<comment type="similarity">
    <text evidence="6">Belongs to the eIF-3 subunit C family.</text>
</comment>
<evidence type="ECO:0000259" key="8">
    <source>
        <dbReference type="PROSITE" id="PS50250"/>
    </source>
</evidence>
<feature type="region of interest" description="Disordered" evidence="7">
    <location>
        <begin position="156"/>
        <end position="310"/>
    </location>
</feature>
<feature type="compositionally biased region" description="Acidic residues" evidence="7">
    <location>
        <begin position="291"/>
        <end position="303"/>
    </location>
</feature>
<dbReference type="PANTHER" id="PTHR13937:SF0">
    <property type="entry name" value="EUKARYOTIC TRANSLATION INITIATION FACTOR 3 SUBUNIT C-RELATED"/>
    <property type="match status" value="1"/>
</dbReference>
<dbReference type="GO" id="GO:0001732">
    <property type="term" value="P:formation of cytoplasmic translation initiation complex"/>
    <property type="evidence" value="ECO:0007669"/>
    <property type="project" value="UniProtKB-UniRule"/>
</dbReference>
<dbReference type="SMART" id="SM00088">
    <property type="entry name" value="PINT"/>
    <property type="match status" value="1"/>
</dbReference>
<comment type="subunit">
    <text evidence="6">Component of the eukaryotic translation initiation factor 3 (eIF-3) complex, which is composed of 13 subunits: EIF3A, EIF3B, EIF3C, EIF3D, EIF3E, EIF3F, EIF3G, EIF3H, EIF3I, EIF3J, EIF3K, EIF3L and EIF3M.</text>
</comment>
<sequence length="967" mass="110987">MSRFFATGSDSETEESSSGDEITPKATGTTFKQSLLLSDDEEDTKRVVRSAKDKRFEELTNLIKTIRNAMKIRDMAKCLEEFEQLCRAFLKSKTIVDKEGVPPFYIRLLADLEDYLNQLWEDKEGKKKMNKNNAKALSTLRQKIRKYNRDYETEIASYKENPEQSADEEEEKEEGESGSSSESEGEGDEGEEGGVSVKSFLKKKPVSEPPADASKFLKGAADEESESDDDEDDEDWGADTVDSGSESEDDEGKNASLAVVFLKKVPDGERHTAEKKKEERKKRHKKKERLEEEEEEGGEGEDGGWEKVKGGVPLVKEKPKMFAKGTEINTAVVVKKLNEILQARGKKGTDRAAQIELLHALAAISNENNLGEGILVKIKFNIIASLYDYNPNLAAFMKAEMWKKCLDCIDELLDILFDNNNIFIGENIAEDSENLAISDQPFRVRGCILTLVERMDEEFTKIMQNTDPHSQEYVDNLKDEGRVCGIIDRLLQYLENKGSTEEICRVYLRRIMHTYYKFDYKAHRRSLGLQGESKSEQDQEESEGEDNAVVMDRLCKFIYAKDRTDRIRTCAILCHIYHHALHSRWYQARDLMLMSHLQDNIQHADPPVQILYNRTMVQLGICAFRQGMIKDAHNALLDIQSSGRAKELLGQGLLMRNMQERNAEQEKIEKRRQVPFHMHINLELLECVYLVSAMLLEIPYMAAHEFDARRRMISKQFHHQLRVGERQPLLGPPESMREHVVAASKAMKMGDWRTCHSFIINEKMNSKVWDLFPETQRVREMLVRKIQEESLRTYLFTYSSVYDSISMETLSEMFELELPTVHSIISKMIINEELMASLDQPTQTVVMHRTEPTSLQNMALQLAEKLGVLVENNERVFDLKQGVYGGYFNRGYVFHLLQTRKVDTNRSKGIRETREAVTNRSKFTNETKRVDTSRSRATREAATGTRIRTPTDLTESPPETRPILFAP</sequence>
<comment type="function">
    <text evidence="6">Component of the eukaryotic translation initiation factor 3 (eIF-3) complex, which is involved in protein synthesis of a specialized repertoire of mRNAs and, together with other initiation factors, stimulates binding of mRNA and methionyl-tRNAi to the 40S ribosome. The eIF-3 complex specifically targets and initiates translation of a subset of mRNAs involved in cell proliferation.</text>
</comment>
<keyword evidence="3" id="KW-0597">Phosphoprotein</keyword>